<evidence type="ECO:0000313" key="11">
    <source>
        <dbReference type="EMBL" id="RHF39136.1"/>
    </source>
</evidence>
<dbReference type="PANTHER" id="PTHR21060:SF20">
    <property type="entry name" value="BUTYRATE KINASE 1-RELATED"/>
    <property type="match status" value="1"/>
</dbReference>
<dbReference type="InParanoid" id="A0A414NHB7"/>
<evidence type="ECO:0000256" key="2">
    <source>
        <dbReference type="ARBA" id="ARBA00008748"/>
    </source>
</evidence>
<dbReference type="InterPro" id="IPR043129">
    <property type="entry name" value="ATPase_NBD"/>
</dbReference>
<evidence type="ECO:0000256" key="5">
    <source>
        <dbReference type="ARBA" id="ARBA00022741"/>
    </source>
</evidence>
<accession>A0A414NHB7</accession>
<sequence>MEDGKSWRVLVINPGSTSTKIGLFEGEYSVFEKTVDHDAAELAAFPGISDQLPYRRTTIMEALAENGVDLLSIDAFVGRGGGLLPLVGGTYAIDETILDHARRGANGVQHPAQLGSQIAHELAVEAGGKPAFVVNPPDTDELCDEARMTGVEGVYRHVHLHALNLKETAIRHAASLGRAYDECNFVVCHIGGGISVSAHDHGRMADGNDIVGGEGPMTPTRCGSMPVAEVLNYLEGGHSLDEARALTLKRGGFVSLCGTSDAREVIVRAAAGDASARRAWDAMTYQVCKWIGSMACVLGGKVDGILLGGGMVHSDELVRAIEERCGWIAPVTAYPGEFELEAMAAGACRVLDGVEQPLTYSGMPVWTGFSN</sequence>
<dbReference type="PANTHER" id="PTHR21060">
    <property type="entry name" value="ACETATE KINASE"/>
    <property type="match status" value="1"/>
</dbReference>
<evidence type="ECO:0000256" key="3">
    <source>
        <dbReference type="ARBA" id="ARBA00022490"/>
    </source>
</evidence>
<dbReference type="GO" id="GO:0005737">
    <property type="term" value="C:cytoplasm"/>
    <property type="evidence" value="ECO:0007669"/>
    <property type="project" value="UniProtKB-SubCell"/>
</dbReference>
<dbReference type="PROSITE" id="PS01076">
    <property type="entry name" value="ACETATE_KINASE_2"/>
    <property type="match status" value="1"/>
</dbReference>
<dbReference type="GO" id="GO:0005524">
    <property type="term" value="F:ATP binding"/>
    <property type="evidence" value="ECO:0007669"/>
    <property type="project" value="UniProtKB-KW"/>
</dbReference>
<keyword evidence="5 9" id="KW-0547">Nucleotide-binding</keyword>
<dbReference type="PRINTS" id="PR00471">
    <property type="entry name" value="ACETATEKNASE"/>
</dbReference>
<name>A0A414NHB7_9ACTN</name>
<dbReference type="CDD" id="cd24011">
    <property type="entry name" value="ASKHA_NBD_BK"/>
    <property type="match status" value="1"/>
</dbReference>
<evidence type="ECO:0000256" key="1">
    <source>
        <dbReference type="ARBA" id="ARBA00004496"/>
    </source>
</evidence>
<comment type="catalytic activity">
    <reaction evidence="8 9">
        <text>butanoate + ATP = butanoyl phosphate + ADP</text>
        <dbReference type="Rhea" id="RHEA:13585"/>
        <dbReference type="ChEBI" id="CHEBI:17968"/>
        <dbReference type="ChEBI" id="CHEBI:30616"/>
        <dbReference type="ChEBI" id="CHEBI:58079"/>
        <dbReference type="ChEBI" id="CHEBI:456216"/>
        <dbReference type="EC" id="2.7.2.7"/>
    </reaction>
</comment>
<gene>
    <name evidence="9 11" type="primary">buk</name>
    <name evidence="11" type="ORF">DW682_05600</name>
</gene>
<evidence type="ECO:0000256" key="6">
    <source>
        <dbReference type="ARBA" id="ARBA00022777"/>
    </source>
</evidence>
<keyword evidence="12" id="KW-1185">Reference proteome</keyword>
<comment type="similarity">
    <text evidence="2 9 10">Belongs to the acetokinase family.</text>
</comment>
<dbReference type="Gene3D" id="3.30.420.40">
    <property type="match status" value="2"/>
</dbReference>
<evidence type="ECO:0000256" key="9">
    <source>
        <dbReference type="HAMAP-Rule" id="MF_00542"/>
    </source>
</evidence>
<dbReference type="NCBIfam" id="NF002834">
    <property type="entry name" value="PRK03011.1-5"/>
    <property type="match status" value="1"/>
</dbReference>
<organism evidence="11 12">
    <name type="scientific">Collinsella intestinalis</name>
    <dbReference type="NCBI Taxonomy" id="147207"/>
    <lineage>
        <taxon>Bacteria</taxon>
        <taxon>Bacillati</taxon>
        <taxon>Actinomycetota</taxon>
        <taxon>Coriobacteriia</taxon>
        <taxon>Coriobacteriales</taxon>
        <taxon>Coriobacteriaceae</taxon>
        <taxon>Collinsella</taxon>
    </lineage>
</organism>
<dbReference type="AlphaFoldDB" id="A0A414NHB7"/>
<comment type="subcellular location">
    <subcellularLocation>
        <location evidence="1 9">Cytoplasm</location>
    </subcellularLocation>
</comment>
<comment type="caution">
    <text evidence="11">The sequence shown here is derived from an EMBL/GenBank/DDBJ whole genome shotgun (WGS) entry which is preliminary data.</text>
</comment>
<evidence type="ECO:0000313" key="12">
    <source>
        <dbReference type="Proteomes" id="UP000283983"/>
    </source>
</evidence>
<reference evidence="11 12" key="1">
    <citation type="submission" date="2018-08" db="EMBL/GenBank/DDBJ databases">
        <title>A genome reference for cultivated species of the human gut microbiota.</title>
        <authorList>
            <person name="Zou Y."/>
            <person name="Xue W."/>
            <person name="Luo G."/>
        </authorList>
    </citation>
    <scope>NUCLEOTIDE SEQUENCE [LARGE SCALE GENOMIC DNA]</scope>
    <source>
        <strain evidence="11 12">AM25-33</strain>
    </source>
</reference>
<dbReference type="InterPro" id="IPR023865">
    <property type="entry name" value="Aliphatic_acid_kinase_CS"/>
</dbReference>
<keyword evidence="7 9" id="KW-0067">ATP-binding</keyword>
<dbReference type="SUPFAM" id="SSF53067">
    <property type="entry name" value="Actin-like ATPase domain"/>
    <property type="match status" value="2"/>
</dbReference>
<keyword evidence="3 9" id="KW-0963">Cytoplasm</keyword>
<dbReference type="RefSeq" id="WP_118103838.1">
    <property type="nucleotide sequence ID" value="NZ_CABJEU010000001.1"/>
</dbReference>
<proteinExistence type="inferred from homology"/>
<keyword evidence="6 9" id="KW-0418">Kinase</keyword>
<dbReference type="GO" id="GO:0006083">
    <property type="term" value="P:acetate metabolic process"/>
    <property type="evidence" value="ECO:0007669"/>
    <property type="project" value="TreeGrafter"/>
</dbReference>
<dbReference type="InterPro" id="IPR011245">
    <property type="entry name" value="Butyrate_kin"/>
</dbReference>
<dbReference type="GO" id="GO:0008776">
    <property type="term" value="F:acetate kinase activity"/>
    <property type="evidence" value="ECO:0007669"/>
    <property type="project" value="TreeGrafter"/>
</dbReference>
<evidence type="ECO:0000256" key="8">
    <source>
        <dbReference type="ARBA" id="ARBA00048596"/>
    </source>
</evidence>
<dbReference type="EC" id="2.7.2.7" evidence="9"/>
<dbReference type="Pfam" id="PF00871">
    <property type="entry name" value="Acetate_kinase"/>
    <property type="match status" value="1"/>
</dbReference>
<dbReference type="EMBL" id="QSLJ01000001">
    <property type="protein sequence ID" value="RHF39136.1"/>
    <property type="molecule type" value="Genomic_DNA"/>
</dbReference>
<dbReference type="NCBIfam" id="TIGR02707">
    <property type="entry name" value="butyr_kinase"/>
    <property type="match status" value="1"/>
</dbReference>
<dbReference type="PIRSF" id="PIRSF036458">
    <property type="entry name" value="Butyrate_kin"/>
    <property type="match status" value="1"/>
</dbReference>
<dbReference type="Proteomes" id="UP000283983">
    <property type="component" value="Unassembled WGS sequence"/>
</dbReference>
<evidence type="ECO:0000256" key="7">
    <source>
        <dbReference type="ARBA" id="ARBA00022840"/>
    </source>
</evidence>
<dbReference type="GO" id="GO:0047761">
    <property type="term" value="F:butyrate kinase activity"/>
    <property type="evidence" value="ECO:0007669"/>
    <property type="project" value="UniProtKB-UniRule"/>
</dbReference>
<evidence type="ECO:0000256" key="10">
    <source>
        <dbReference type="RuleBase" id="RU003835"/>
    </source>
</evidence>
<keyword evidence="4 9" id="KW-0808">Transferase</keyword>
<dbReference type="PROSITE" id="PS01075">
    <property type="entry name" value="ACETATE_KINASE_1"/>
    <property type="match status" value="1"/>
</dbReference>
<protein>
    <recommendedName>
        <fullName evidence="9">Probable butyrate kinase</fullName>
        <shortName evidence="9">BK</shortName>
        <ecNumber evidence="9">2.7.2.7</ecNumber>
    </recommendedName>
    <alternativeName>
        <fullName evidence="9">Branched-chain carboxylic acid kinase</fullName>
    </alternativeName>
</protein>
<evidence type="ECO:0000256" key="4">
    <source>
        <dbReference type="ARBA" id="ARBA00022679"/>
    </source>
</evidence>
<dbReference type="InterPro" id="IPR000890">
    <property type="entry name" value="Aliphatic_acid_kin_short-chain"/>
</dbReference>
<dbReference type="HAMAP" id="MF_00542">
    <property type="entry name" value="Butyrate_kinase"/>
    <property type="match status" value="1"/>
</dbReference>